<protein>
    <recommendedName>
        <fullName evidence="4">C-type lectin domain-containing protein</fullName>
    </recommendedName>
</protein>
<dbReference type="SUPFAM" id="SSF56436">
    <property type="entry name" value="C-type lectin-like"/>
    <property type="match status" value="1"/>
</dbReference>
<evidence type="ECO:0000256" key="1">
    <source>
        <dbReference type="SAM" id="SignalP"/>
    </source>
</evidence>
<dbReference type="InterPro" id="IPR016187">
    <property type="entry name" value="CTDL_fold"/>
</dbReference>
<name>A0A8X6KKA1_TRICU</name>
<feature type="chain" id="PRO_5036476911" description="C-type lectin domain-containing protein" evidence="1">
    <location>
        <begin position="23"/>
        <end position="184"/>
    </location>
</feature>
<organism evidence="2 3">
    <name type="scientific">Trichonephila clavata</name>
    <name type="common">Joro spider</name>
    <name type="synonym">Nephila clavata</name>
    <dbReference type="NCBI Taxonomy" id="2740835"/>
    <lineage>
        <taxon>Eukaryota</taxon>
        <taxon>Metazoa</taxon>
        <taxon>Ecdysozoa</taxon>
        <taxon>Arthropoda</taxon>
        <taxon>Chelicerata</taxon>
        <taxon>Arachnida</taxon>
        <taxon>Araneae</taxon>
        <taxon>Araneomorphae</taxon>
        <taxon>Entelegynae</taxon>
        <taxon>Araneoidea</taxon>
        <taxon>Nephilidae</taxon>
        <taxon>Trichonephila</taxon>
    </lineage>
</organism>
<keyword evidence="1" id="KW-0732">Signal</keyword>
<accession>A0A8X6KKA1</accession>
<dbReference type="AlphaFoldDB" id="A0A8X6KKA1"/>
<gene>
    <name evidence="2" type="ORF">TNCT_658161</name>
</gene>
<feature type="signal peptide" evidence="1">
    <location>
        <begin position="1"/>
        <end position="22"/>
    </location>
</feature>
<evidence type="ECO:0008006" key="4">
    <source>
        <dbReference type="Google" id="ProtNLM"/>
    </source>
</evidence>
<dbReference type="Proteomes" id="UP000887116">
    <property type="component" value="Unassembled WGS sequence"/>
</dbReference>
<dbReference type="EMBL" id="BMAO01021429">
    <property type="protein sequence ID" value="GFQ74448.1"/>
    <property type="molecule type" value="Genomic_DNA"/>
</dbReference>
<dbReference type="PROSITE" id="PS51257">
    <property type="entry name" value="PROKAR_LIPOPROTEIN"/>
    <property type="match status" value="1"/>
</dbReference>
<comment type="caution">
    <text evidence="2">The sequence shown here is derived from an EMBL/GenBank/DDBJ whole genome shotgun (WGS) entry which is preliminary data.</text>
</comment>
<evidence type="ECO:0000313" key="2">
    <source>
        <dbReference type="EMBL" id="GFQ74448.1"/>
    </source>
</evidence>
<reference evidence="2" key="1">
    <citation type="submission" date="2020-07" db="EMBL/GenBank/DDBJ databases">
        <title>Multicomponent nature underlies the extraordinary mechanical properties of spider dragline silk.</title>
        <authorList>
            <person name="Kono N."/>
            <person name="Nakamura H."/>
            <person name="Mori M."/>
            <person name="Yoshida Y."/>
            <person name="Ohtoshi R."/>
            <person name="Malay A.D."/>
            <person name="Moran D.A.P."/>
            <person name="Tomita M."/>
            <person name="Numata K."/>
            <person name="Arakawa K."/>
        </authorList>
    </citation>
    <scope>NUCLEOTIDE SEQUENCE</scope>
</reference>
<evidence type="ECO:0000313" key="3">
    <source>
        <dbReference type="Proteomes" id="UP000887116"/>
    </source>
</evidence>
<proteinExistence type="predicted"/>
<sequence length="184" mass="21458">MDKNRIFPFALIFLFICNTALGCNTDWIFYQGKCYKFISTAEDDVRMARKYCQNDLVHDLVRPKAKLSCWAHDFNNGIFPDNLFRTRICSLNLSLKKDKGVESVDIDGLLKKFIFQLNPMNGHVYRWFNTESQGDLLNDGNEIPSILIEYTVYLKESYQATLKMIKYSKCDCRKSVLNIMQCLC</sequence>
<keyword evidence="3" id="KW-1185">Reference proteome</keyword>